<comment type="subcellular location">
    <subcellularLocation>
        <location evidence="1">Cell membrane</location>
        <topology evidence="1">Multi-pass membrane protein</topology>
    </subcellularLocation>
</comment>
<keyword evidence="4 7" id="KW-0812">Transmembrane</keyword>
<proteinExistence type="predicted"/>
<dbReference type="PANTHER" id="PTHR43744">
    <property type="entry name" value="ABC TRANSPORTER PERMEASE PROTEIN MG189-RELATED-RELATED"/>
    <property type="match status" value="1"/>
</dbReference>
<evidence type="ECO:0000256" key="3">
    <source>
        <dbReference type="ARBA" id="ARBA00022475"/>
    </source>
</evidence>
<evidence type="ECO:0000256" key="5">
    <source>
        <dbReference type="ARBA" id="ARBA00022989"/>
    </source>
</evidence>
<dbReference type="Gene3D" id="1.10.3720.10">
    <property type="entry name" value="MetI-like"/>
    <property type="match status" value="1"/>
</dbReference>
<dbReference type="CDD" id="cd06261">
    <property type="entry name" value="TM_PBP2"/>
    <property type="match status" value="1"/>
</dbReference>
<keyword evidence="5 7" id="KW-1133">Transmembrane helix</keyword>
<dbReference type="PROSITE" id="PS50928">
    <property type="entry name" value="ABC_TM1"/>
    <property type="match status" value="1"/>
</dbReference>
<dbReference type="EMBL" id="CAFABF010000035">
    <property type="protein sequence ID" value="CAB4828711.1"/>
    <property type="molecule type" value="Genomic_DNA"/>
</dbReference>
<evidence type="ECO:0000313" key="9">
    <source>
        <dbReference type="EMBL" id="CAB4828711.1"/>
    </source>
</evidence>
<feature type="transmembrane region" description="Helical" evidence="7">
    <location>
        <begin position="80"/>
        <end position="103"/>
    </location>
</feature>
<evidence type="ECO:0000256" key="7">
    <source>
        <dbReference type="SAM" id="Phobius"/>
    </source>
</evidence>
<keyword evidence="2" id="KW-0813">Transport</keyword>
<dbReference type="Pfam" id="PF00528">
    <property type="entry name" value="BPD_transp_1"/>
    <property type="match status" value="1"/>
</dbReference>
<feature type="transmembrane region" description="Helical" evidence="7">
    <location>
        <begin position="247"/>
        <end position="268"/>
    </location>
</feature>
<accession>A0A6J7A7C6</accession>
<dbReference type="SUPFAM" id="SSF161098">
    <property type="entry name" value="MetI-like"/>
    <property type="match status" value="1"/>
</dbReference>
<evidence type="ECO:0000256" key="4">
    <source>
        <dbReference type="ARBA" id="ARBA00022692"/>
    </source>
</evidence>
<keyword evidence="6 7" id="KW-0472">Membrane</keyword>
<feature type="transmembrane region" description="Helical" evidence="7">
    <location>
        <begin position="145"/>
        <end position="164"/>
    </location>
</feature>
<feature type="transmembrane region" description="Helical" evidence="7">
    <location>
        <begin position="20"/>
        <end position="41"/>
    </location>
</feature>
<gene>
    <name evidence="9" type="ORF">UFOPK3167_00806</name>
</gene>
<organism evidence="9">
    <name type="scientific">freshwater metagenome</name>
    <dbReference type="NCBI Taxonomy" id="449393"/>
    <lineage>
        <taxon>unclassified sequences</taxon>
        <taxon>metagenomes</taxon>
        <taxon>ecological metagenomes</taxon>
    </lineage>
</organism>
<dbReference type="GO" id="GO:0005886">
    <property type="term" value="C:plasma membrane"/>
    <property type="evidence" value="ECO:0007669"/>
    <property type="project" value="UniProtKB-SubCell"/>
</dbReference>
<feature type="transmembrane region" description="Helical" evidence="7">
    <location>
        <begin position="115"/>
        <end position="133"/>
    </location>
</feature>
<feature type="domain" description="ABC transmembrane type-1" evidence="8">
    <location>
        <begin position="77"/>
        <end position="268"/>
    </location>
</feature>
<dbReference type="AlphaFoldDB" id="A0A6J7A7C6"/>
<evidence type="ECO:0000259" key="8">
    <source>
        <dbReference type="PROSITE" id="PS50928"/>
    </source>
</evidence>
<dbReference type="InterPro" id="IPR035906">
    <property type="entry name" value="MetI-like_sf"/>
</dbReference>
<evidence type="ECO:0000256" key="1">
    <source>
        <dbReference type="ARBA" id="ARBA00004651"/>
    </source>
</evidence>
<evidence type="ECO:0000256" key="2">
    <source>
        <dbReference type="ARBA" id="ARBA00022448"/>
    </source>
</evidence>
<keyword evidence="3" id="KW-1003">Cell membrane</keyword>
<dbReference type="GO" id="GO:0055085">
    <property type="term" value="P:transmembrane transport"/>
    <property type="evidence" value="ECO:0007669"/>
    <property type="project" value="InterPro"/>
</dbReference>
<evidence type="ECO:0000256" key="6">
    <source>
        <dbReference type="ARBA" id="ARBA00023136"/>
    </source>
</evidence>
<protein>
    <submittedName>
        <fullName evidence="9">Unannotated protein</fullName>
    </submittedName>
</protein>
<dbReference type="InterPro" id="IPR000515">
    <property type="entry name" value="MetI-like"/>
</dbReference>
<reference evidence="9" key="1">
    <citation type="submission" date="2020-05" db="EMBL/GenBank/DDBJ databases">
        <authorList>
            <person name="Chiriac C."/>
            <person name="Salcher M."/>
            <person name="Ghai R."/>
            <person name="Kavagutti S V."/>
        </authorList>
    </citation>
    <scope>NUCLEOTIDE SEQUENCE</scope>
</reference>
<name>A0A6J7A7C6_9ZZZZ</name>
<sequence length="283" mass="30941">MNNVNEKIGNQKDTKLSYTLVMLLIGVFFLIPAIGVFLTSFRTDTEISLHGVWAISGNVTLDNYLGIWHSESVRIYMRNSFLVAIPATAISVALGTLVGYVLAKLRPKGSNFLTLFFVSGLFIPPQILLIPLFQLFNKIHLYDTLWPMIIVHSGYGLSLCSLVMKNFFKNVPDELIEAAIVDGASEPGVLARIVLPLSRPALGALGTLQFTFIWNDFLYPLILARSETAQTVMVGILNMAGQYSTAYGAQAALSIVASLPTIFVFLVFQKQFIAGLTTGAVKG</sequence>